<dbReference type="KEGG" id="ovi:T265_09962"/>
<dbReference type="RefSeq" id="XP_009174461.1">
    <property type="nucleotide sequence ID" value="XM_009176197.1"/>
</dbReference>
<sequence length="90" mass="10421">MVVGLRGIWWVQRHAGSKRSVERLLTALLQKVRLIRRAGFQSTRPLVIDLLTSMCKWIERNFLVEENGGWKESGTAFVDERHLNNLVFEG</sequence>
<dbReference type="CTD" id="20324130"/>
<name>A0A074Z3Z4_OPIVI</name>
<organism evidence="1 2">
    <name type="scientific">Opisthorchis viverrini</name>
    <name type="common">Southeast Asian liver fluke</name>
    <dbReference type="NCBI Taxonomy" id="6198"/>
    <lineage>
        <taxon>Eukaryota</taxon>
        <taxon>Metazoa</taxon>
        <taxon>Spiralia</taxon>
        <taxon>Lophotrochozoa</taxon>
        <taxon>Platyhelminthes</taxon>
        <taxon>Trematoda</taxon>
        <taxon>Digenea</taxon>
        <taxon>Opisthorchiida</taxon>
        <taxon>Opisthorchiata</taxon>
        <taxon>Opisthorchiidae</taxon>
        <taxon>Opisthorchis</taxon>
    </lineage>
</organism>
<evidence type="ECO:0000313" key="1">
    <source>
        <dbReference type="EMBL" id="KER21806.1"/>
    </source>
</evidence>
<dbReference type="Proteomes" id="UP000054324">
    <property type="component" value="Unassembled WGS sequence"/>
</dbReference>
<keyword evidence="2" id="KW-1185">Reference proteome</keyword>
<reference evidence="1 2" key="1">
    <citation type="submission" date="2013-11" db="EMBL/GenBank/DDBJ databases">
        <title>Opisthorchis viverrini - life in the bile duct.</title>
        <authorList>
            <person name="Young N.D."/>
            <person name="Nagarajan N."/>
            <person name="Lin S.J."/>
            <person name="Korhonen P.K."/>
            <person name="Jex A.R."/>
            <person name="Hall R.S."/>
            <person name="Safavi-Hemami H."/>
            <person name="Kaewkong W."/>
            <person name="Bertrand D."/>
            <person name="Gao S."/>
            <person name="Seet Q."/>
            <person name="Wongkham S."/>
            <person name="Teh B.T."/>
            <person name="Wongkham C."/>
            <person name="Intapan P.M."/>
            <person name="Maleewong W."/>
            <person name="Yang X."/>
            <person name="Hu M."/>
            <person name="Wang Z."/>
            <person name="Hofmann A."/>
            <person name="Sternberg P.W."/>
            <person name="Tan P."/>
            <person name="Wang J."/>
            <person name="Gasser R.B."/>
        </authorList>
    </citation>
    <scope>NUCLEOTIDE SEQUENCE [LARGE SCALE GENOMIC DNA]</scope>
</reference>
<gene>
    <name evidence="1" type="ORF">T265_09962</name>
</gene>
<dbReference type="GeneID" id="20324130"/>
<protein>
    <submittedName>
        <fullName evidence="1">Uncharacterized protein</fullName>
    </submittedName>
</protein>
<proteinExistence type="predicted"/>
<dbReference type="AlphaFoldDB" id="A0A074Z3Z4"/>
<evidence type="ECO:0000313" key="2">
    <source>
        <dbReference type="Proteomes" id="UP000054324"/>
    </source>
</evidence>
<dbReference type="EMBL" id="KL596940">
    <property type="protein sequence ID" value="KER21806.1"/>
    <property type="molecule type" value="Genomic_DNA"/>
</dbReference>
<accession>A0A074Z3Z4</accession>